<dbReference type="SUPFAM" id="SSF56112">
    <property type="entry name" value="Protein kinase-like (PK-like)"/>
    <property type="match status" value="2"/>
</dbReference>
<dbReference type="Pfam" id="PF00069">
    <property type="entry name" value="Pkinase"/>
    <property type="match status" value="2"/>
</dbReference>
<dbReference type="Gene3D" id="1.10.510.10">
    <property type="entry name" value="Transferase(Phosphotransferase) domain 1"/>
    <property type="match status" value="2"/>
</dbReference>
<evidence type="ECO:0000259" key="5">
    <source>
        <dbReference type="PROSITE" id="PS50011"/>
    </source>
</evidence>
<dbReference type="Gene3D" id="3.30.200.20">
    <property type="entry name" value="Phosphorylase Kinase, domain 1"/>
    <property type="match status" value="1"/>
</dbReference>
<proteinExistence type="predicted"/>
<dbReference type="Pfam" id="PF08378">
    <property type="entry name" value="NERD"/>
    <property type="match status" value="1"/>
</dbReference>
<keyword evidence="1" id="KW-0808">Transferase</keyword>
<dbReference type="PANTHER" id="PTHR43289">
    <property type="entry name" value="MITOGEN-ACTIVATED PROTEIN KINASE KINASE KINASE 20-RELATED"/>
    <property type="match status" value="1"/>
</dbReference>
<accession>A0A937W0K4</accession>
<dbReference type="GO" id="GO:0005524">
    <property type="term" value="F:ATP binding"/>
    <property type="evidence" value="ECO:0007669"/>
    <property type="project" value="UniProtKB-KW"/>
</dbReference>
<dbReference type="PROSITE" id="PS50965">
    <property type="entry name" value="NERD"/>
    <property type="match status" value="1"/>
</dbReference>
<dbReference type="PROSITE" id="PS50011">
    <property type="entry name" value="PROTEIN_KINASE_DOM"/>
    <property type="match status" value="2"/>
</dbReference>
<feature type="domain" description="Protein kinase" evidence="5">
    <location>
        <begin position="501"/>
        <end position="755"/>
    </location>
</feature>
<sequence>MARVIPIGEPVNDAERLAIAHLRDHLPDAYLILHNFEIPRQGEFFEVDLAVIAPHAVYLVDVKGTRGLIEVHGPKWYPDGRQPYPSPLLKLRSHARIIKSLITDSQPSRRDLEGIYVDAVILLTAPDAVLQDPGGRDAPNVTTLSKAVAFFRNTARLPGQYSKNIAALHPMIRAALQGVARPRTGPLHFGNWEVVERLGATDQYTEYRGVNVFAGARAGTVLLRVYHADPYLPQEERDAQRRRIANAYLALSHMPGHPGIVGVRDFFPTEAEDRYILVSEDVSAQALRLYLDKASLALTLNQKLHVAEEVLHALAHAHQHDVIHRNLTPSTILLGSDGHVRLTGFDFARAGVDRTRTIAQDIIDELDAAYMAPELHGDPGAATPGADLFSVGPIFYELCTGERPFHGPTSVFDHSGIFPVPASQWRSALPDGFDVWLQRLCTFDPAGRPTAAQAVAELISLSQLPIALEPAATYERLAKSETAPVDYKNLPPGTALSPKYVVERRLGKSGTFGVVYKVIDTLADVSRAVKLILHDRYSTLERLKTEYRILLRTPEYPHVVKVIDADLLPGGGPPFLVFEFIDGLDVGEMIENNLFAPEDALELARQVVAGLAHLHQHGVQHCDIKPRNLLWTEQGAKIIDFNVSVDDTLVNDPGGGSWRYVPPDFDRTVVQQRSDRIDRDLYALGLTLYEAVTGRYPWDTAVPPIGQPAPDPREGSGLSDLAPEFVDILLKAIAPQRAARFPSARDLLTALNQVTRVRRSLPASTDTVSVRLVTRLDADTVIPPNTNPYVSYLLTLYSQSQHSNAGTRGLDAMGEQLYIETALDRELVPAVFAGEFRLVIISGNAGDGKTAFLQKFEARAVEAGARLDRHPNGSRFVLRGRTYLSNYDGSQDEGEHSSDTVLRTFFAPFAGATADDWPANDIRLIAINEGRLVDFLTAECQHFPLLETVVREGFATGSPQHGIAVVNLNLRSVVADSQGAEGSILQRLLRRMTHATFWEPCQTCDLQERCYALHNARTLQDDTAGPKVIERLQTLYTLTHLRGRLHMTLRDIRSALAFMLVGTRDCAGIHELYRSGQREHIAASLYFNSWMGGGTEHADRLLTLLRDVDVGEATDPKLDRALGFASPSDDRSLFRFAARGTYDRDVLRRLFEELPGDFSGVISQHRSQAYRRYVAMARRRAFFERRDSSWKAMLPYHTAEAMLALVRGEESPALSLSTLLHAINRGEGLS</sequence>
<keyword evidence="4" id="KW-0067">ATP-binding</keyword>
<feature type="domain" description="Protein kinase" evidence="5">
    <location>
        <begin position="192"/>
        <end position="461"/>
    </location>
</feature>
<dbReference type="GO" id="GO:0004674">
    <property type="term" value="F:protein serine/threonine kinase activity"/>
    <property type="evidence" value="ECO:0007669"/>
    <property type="project" value="TreeGrafter"/>
</dbReference>
<name>A0A937W0K4_UNCTE</name>
<comment type="caution">
    <text evidence="7">The sequence shown here is derived from an EMBL/GenBank/DDBJ whole genome shotgun (WGS) entry which is preliminary data.</text>
</comment>
<gene>
    <name evidence="7" type="ORF">FJZ47_12680</name>
</gene>
<evidence type="ECO:0000313" key="8">
    <source>
        <dbReference type="Proteomes" id="UP000712673"/>
    </source>
</evidence>
<keyword evidence="3 7" id="KW-0418">Kinase</keyword>
<protein>
    <submittedName>
        <fullName evidence="7">Protein kinase</fullName>
    </submittedName>
</protein>
<evidence type="ECO:0000256" key="4">
    <source>
        <dbReference type="ARBA" id="ARBA00022840"/>
    </source>
</evidence>
<keyword evidence="2" id="KW-0547">Nucleotide-binding</keyword>
<dbReference type="InterPro" id="IPR011528">
    <property type="entry name" value="NERD"/>
</dbReference>
<dbReference type="SMART" id="SM00220">
    <property type="entry name" value="S_TKc"/>
    <property type="match status" value="2"/>
</dbReference>
<evidence type="ECO:0000259" key="6">
    <source>
        <dbReference type="PROSITE" id="PS50965"/>
    </source>
</evidence>
<dbReference type="EMBL" id="VGLS01000372">
    <property type="protein sequence ID" value="MBM3224643.1"/>
    <property type="molecule type" value="Genomic_DNA"/>
</dbReference>
<evidence type="ECO:0000256" key="1">
    <source>
        <dbReference type="ARBA" id="ARBA00022679"/>
    </source>
</evidence>
<evidence type="ECO:0000313" key="7">
    <source>
        <dbReference type="EMBL" id="MBM3224643.1"/>
    </source>
</evidence>
<dbReference type="NCBIfam" id="NF047741">
    <property type="entry name" value="antiphage_MADS6"/>
    <property type="match status" value="1"/>
</dbReference>
<dbReference type="CDD" id="cd14014">
    <property type="entry name" value="STKc_PknB_like"/>
    <property type="match status" value="2"/>
</dbReference>
<feature type="domain" description="NERD" evidence="6">
    <location>
        <begin position="10"/>
        <end position="121"/>
    </location>
</feature>
<dbReference type="AlphaFoldDB" id="A0A937W0K4"/>
<dbReference type="InterPro" id="IPR011009">
    <property type="entry name" value="Kinase-like_dom_sf"/>
</dbReference>
<feature type="non-terminal residue" evidence="7">
    <location>
        <position position="1230"/>
    </location>
</feature>
<organism evidence="7 8">
    <name type="scientific">Tectimicrobiota bacterium</name>
    <dbReference type="NCBI Taxonomy" id="2528274"/>
    <lineage>
        <taxon>Bacteria</taxon>
        <taxon>Pseudomonadati</taxon>
        <taxon>Nitrospinota/Tectimicrobiota group</taxon>
        <taxon>Candidatus Tectimicrobiota</taxon>
    </lineage>
</organism>
<dbReference type="PANTHER" id="PTHR43289:SF6">
    <property type="entry name" value="SERINE_THREONINE-PROTEIN KINASE NEKL-3"/>
    <property type="match status" value="1"/>
</dbReference>
<evidence type="ECO:0000256" key="3">
    <source>
        <dbReference type="ARBA" id="ARBA00022777"/>
    </source>
</evidence>
<reference evidence="7" key="1">
    <citation type="submission" date="2019-03" db="EMBL/GenBank/DDBJ databases">
        <title>Lake Tanganyika Metagenome-Assembled Genomes (MAGs).</title>
        <authorList>
            <person name="Tran P."/>
        </authorList>
    </citation>
    <scope>NUCLEOTIDE SEQUENCE</scope>
    <source>
        <strain evidence="7">K_DeepCast_65m_m2_066</strain>
    </source>
</reference>
<evidence type="ECO:0000256" key="2">
    <source>
        <dbReference type="ARBA" id="ARBA00022741"/>
    </source>
</evidence>
<dbReference type="InterPro" id="IPR000719">
    <property type="entry name" value="Prot_kinase_dom"/>
</dbReference>
<dbReference type="Proteomes" id="UP000712673">
    <property type="component" value="Unassembled WGS sequence"/>
</dbReference>